<dbReference type="AlphaFoldDB" id="A0A1L7CXM8"/>
<evidence type="ECO:0000256" key="1">
    <source>
        <dbReference type="ARBA" id="ARBA00000385"/>
    </source>
</evidence>
<dbReference type="Pfam" id="PF01509">
    <property type="entry name" value="TruB_N"/>
    <property type="match status" value="1"/>
</dbReference>
<evidence type="ECO:0000313" key="10">
    <source>
        <dbReference type="Proteomes" id="UP000185469"/>
    </source>
</evidence>
<organism evidence="9 10">
    <name type="scientific">Corynebacterium sphenisci DSM 44792</name>
    <dbReference type="NCBI Taxonomy" id="1437874"/>
    <lineage>
        <taxon>Bacteria</taxon>
        <taxon>Bacillati</taxon>
        <taxon>Actinomycetota</taxon>
        <taxon>Actinomycetes</taxon>
        <taxon>Mycobacteriales</taxon>
        <taxon>Corynebacteriaceae</taxon>
        <taxon>Corynebacterium</taxon>
    </lineage>
</organism>
<name>A0A1L7CXM8_9CORY</name>
<dbReference type="GO" id="GO:1990481">
    <property type="term" value="P:mRNA pseudouridine synthesis"/>
    <property type="evidence" value="ECO:0007669"/>
    <property type="project" value="TreeGrafter"/>
</dbReference>
<evidence type="ECO:0000313" key="9">
    <source>
        <dbReference type="EMBL" id="APT90580.1"/>
    </source>
</evidence>
<keyword evidence="4 5" id="KW-0413">Isomerase</keyword>
<dbReference type="Pfam" id="PF09142">
    <property type="entry name" value="TruB_C"/>
    <property type="match status" value="1"/>
</dbReference>
<dbReference type="PANTHER" id="PTHR13767:SF2">
    <property type="entry name" value="PSEUDOURIDYLATE SYNTHASE TRUB1"/>
    <property type="match status" value="1"/>
</dbReference>
<dbReference type="EMBL" id="CP009248">
    <property type="protein sequence ID" value="APT90580.1"/>
    <property type="molecule type" value="Genomic_DNA"/>
</dbReference>
<feature type="domain" description="tRNA pseudouridine synthase II TruB subfamily 2 C-terminal" evidence="7">
    <location>
        <begin position="238"/>
        <end position="293"/>
    </location>
</feature>
<evidence type="ECO:0000256" key="3">
    <source>
        <dbReference type="ARBA" id="ARBA00022694"/>
    </source>
</evidence>
<dbReference type="GO" id="GO:0160148">
    <property type="term" value="F:tRNA pseudouridine(55) synthase activity"/>
    <property type="evidence" value="ECO:0007669"/>
    <property type="project" value="UniProtKB-EC"/>
</dbReference>
<dbReference type="InterPro" id="IPR014780">
    <property type="entry name" value="tRNA_psdUridine_synth_TruB"/>
</dbReference>
<dbReference type="Gene3D" id="3.30.2350.10">
    <property type="entry name" value="Pseudouridine synthase"/>
    <property type="match status" value="1"/>
</dbReference>
<comment type="similarity">
    <text evidence="2 5">Belongs to the pseudouridine synthase TruB family. Type 1 subfamily.</text>
</comment>
<dbReference type="SUPFAM" id="SSF88697">
    <property type="entry name" value="PUA domain-like"/>
    <property type="match status" value="1"/>
</dbReference>
<feature type="domain" description="tRNA pseudouridylate synthase B C-terminal" evidence="8">
    <location>
        <begin position="182"/>
        <end position="222"/>
    </location>
</feature>
<dbReference type="InterPro" id="IPR032819">
    <property type="entry name" value="TruB_C"/>
</dbReference>
<feature type="active site" description="Nucleophile" evidence="5">
    <location>
        <position position="40"/>
    </location>
</feature>
<dbReference type="InterPro" id="IPR015947">
    <property type="entry name" value="PUA-like_sf"/>
</dbReference>
<evidence type="ECO:0000256" key="2">
    <source>
        <dbReference type="ARBA" id="ARBA00005642"/>
    </source>
</evidence>
<dbReference type="GO" id="GO:0031119">
    <property type="term" value="P:tRNA pseudouridine synthesis"/>
    <property type="evidence" value="ECO:0007669"/>
    <property type="project" value="UniProtKB-UniRule"/>
</dbReference>
<dbReference type="Proteomes" id="UP000185469">
    <property type="component" value="Chromosome"/>
</dbReference>
<evidence type="ECO:0000259" key="7">
    <source>
        <dbReference type="Pfam" id="PF09142"/>
    </source>
</evidence>
<gene>
    <name evidence="5" type="primary">truB</name>
    <name evidence="9" type="ORF">CSPHI_05490</name>
</gene>
<accession>A0A1L7CXM8</accession>
<dbReference type="InterPro" id="IPR036974">
    <property type="entry name" value="PUA_sf"/>
</dbReference>
<dbReference type="HAMAP" id="MF_01080">
    <property type="entry name" value="TruB_bact"/>
    <property type="match status" value="1"/>
</dbReference>
<evidence type="ECO:0000256" key="5">
    <source>
        <dbReference type="HAMAP-Rule" id="MF_01080"/>
    </source>
</evidence>
<evidence type="ECO:0000259" key="8">
    <source>
        <dbReference type="Pfam" id="PF16198"/>
    </source>
</evidence>
<proteinExistence type="inferred from homology"/>
<evidence type="ECO:0000259" key="6">
    <source>
        <dbReference type="Pfam" id="PF01509"/>
    </source>
</evidence>
<comment type="catalytic activity">
    <reaction evidence="1 5">
        <text>uridine(55) in tRNA = pseudouridine(55) in tRNA</text>
        <dbReference type="Rhea" id="RHEA:42532"/>
        <dbReference type="Rhea" id="RHEA-COMP:10101"/>
        <dbReference type="Rhea" id="RHEA-COMP:10102"/>
        <dbReference type="ChEBI" id="CHEBI:65314"/>
        <dbReference type="ChEBI" id="CHEBI:65315"/>
        <dbReference type="EC" id="5.4.99.25"/>
    </reaction>
</comment>
<keyword evidence="3 5" id="KW-0819">tRNA processing</keyword>
<dbReference type="SUPFAM" id="SSF55120">
    <property type="entry name" value="Pseudouridine synthase"/>
    <property type="match status" value="1"/>
</dbReference>
<dbReference type="STRING" id="1437874.CSPHI_05490"/>
<dbReference type="NCBIfam" id="TIGR00431">
    <property type="entry name" value="TruB"/>
    <property type="match status" value="1"/>
</dbReference>
<reference evidence="9 10" key="1">
    <citation type="submission" date="2014-08" db="EMBL/GenBank/DDBJ databases">
        <title>Complete genome sequence of Corynebacterium sphenisci CECT 5990(T) (=DSM 44792(T)), isolated from healthy wild penguins.</title>
        <authorList>
            <person name="Ruckert C."/>
            <person name="Albersmeier A."/>
            <person name="Winkler A."/>
            <person name="Kalinowski J."/>
        </authorList>
    </citation>
    <scope>NUCLEOTIDE SEQUENCE [LARGE SCALE GENOMIC DNA]</scope>
    <source>
        <strain evidence="9 10">DSM 44792</strain>
    </source>
</reference>
<protein>
    <recommendedName>
        <fullName evidence="5">tRNA pseudouridine synthase B</fullName>
        <ecNumber evidence="5">5.4.99.25</ecNumber>
    </recommendedName>
    <alternativeName>
        <fullName evidence="5">tRNA pseudouridine(55) synthase</fullName>
        <shortName evidence="5">Psi55 synthase</shortName>
    </alternativeName>
    <alternativeName>
        <fullName evidence="5">tRNA pseudouridylate synthase</fullName>
    </alternativeName>
    <alternativeName>
        <fullName evidence="5">tRNA-uridine isomerase</fullName>
    </alternativeName>
</protein>
<evidence type="ECO:0000256" key="4">
    <source>
        <dbReference type="ARBA" id="ARBA00023235"/>
    </source>
</evidence>
<dbReference type="CDD" id="cd02573">
    <property type="entry name" value="PseudoU_synth_EcTruB"/>
    <property type="match status" value="1"/>
</dbReference>
<dbReference type="EC" id="5.4.99.25" evidence="5"/>
<dbReference type="InterPro" id="IPR002501">
    <property type="entry name" value="PsdUridine_synth_N"/>
</dbReference>
<dbReference type="GO" id="GO:0003723">
    <property type="term" value="F:RNA binding"/>
    <property type="evidence" value="ECO:0007669"/>
    <property type="project" value="InterPro"/>
</dbReference>
<dbReference type="Pfam" id="PF16198">
    <property type="entry name" value="TruB_C_2"/>
    <property type="match status" value="1"/>
</dbReference>
<comment type="function">
    <text evidence="5">Responsible for synthesis of pseudouridine from uracil-55 in the psi GC loop of transfer RNAs.</text>
</comment>
<dbReference type="InterPro" id="IPR015225">
    <property type="entry name" value="tRNA_psdUridine_synth_fam2_C"/>
</dbReference>
<keyword evidence="10" id="KW-1185">Reference proteome</keyword>
<dbReference type="KEGG" id="csph:CSPHI_05490"/>
<feature type="domain" description="Pseudouridine synthase II N-terminal" evidence="6">
    <location>
        <begin position="25"/>
        <end position="181"/>
    </location>
</feature>
<dbReference type="Gene3D" id="2.30.130.10">
    <property type="entry name" value="PUA domain"/>
    <property type="match status" value="1"/>
</dbReference>
<dbReference type="PANTHER" id="PTHR13767">
    <property type="entry name" value="TRNA-PSEUDOURIDINE SYNTHASE"/>
    <property type="match status" value="1"/>
</dbReference>
<dbReference type="InterPro" id="IPR020103">
    <property type="entry name" value="PsdUridine_synth_cat_dom_sf"/>
</dbReference>
<sequence length="298" mass="30566">MAGSGVVVVDKPAGMTSHDVVARVRRILGTRRVGHSGTLDPMATGVLVLGVGRGTRFLAHVHADAKAYAATIRLGAATVTDDAEGEPTGGAPAGGLAEEAVRAAVAGLTGELMQVPAAVSAVRVDGERAHARVRRGEAVAIPARQVTVGRFEITALRRPEGAGGRWLDLDVVVECSAGTYVRALARDLGAALGVGGHLTALRRTAAGPFTLADAVDLDELAARGAPCLDLDAACLRCFPVREVDAAQAAMLAQGRWLEPVGRSGVHAALGPDGRVPALIEESGRRARTVFVVRPATLG</sequence>